<evidence type="ECO:0008006" key="3">
    <source>
        <dbReference type="Google" id="ProtNLM"/>
    </source>
</evidence>
<reference evidence="1 2" key="2">
    <citation type="submission" date="2020-03" db="EMBL/GenBank/DDBJ databases">
        <authorList>
            <person name="Ichikawa N."/>
            <person name="Kimura A."/>
            <person name="Kitahashi Y."/>
            <person name="Uohara A."/>
        </authorList>
    </citation>
    <scope>NUCLEOTIDE SEQUENCE [LARGE SCALE GENOMIC DNA]</scope>
    <source>
        <strain evidence="1 2">NBRC 108639</strain>
    </source>
</reference>
<sequence length="146" mass="14296">MEGADLAVARILPDPLVRTVAATRMADLVGRTAAVPLTAGALLVDGQLGPVGWPPVGQAVIAVPVEAGHAPSALAKGSRVSVVVLPAGGQAGTAGAPVRADAMVYEIDADAGQPGTSHVTLMLPDADATRIAAASGEAVLILRAAG</sequence>
<protein>
    <recommendedName>
        <fullName evidence="3">SAF domain-containing protein</fullName>
    </recommendedName>
</protein>
<keyword evidence="2" id="KW-1185">Reference proteome</keyword>
<organism evidence="1 2">
    <name type="scientific">Phytohabitans houttuyneae</name>
    <dbReference type="NCBI Taxonomy" id="1076126"/>
    <lineage>
        <taxon>Bacteria</taxon>
        <taxon>Bacillati</taxon>
        <taxon>Actinomycetota</taxon>
        <taxon>Actinomycetes</taxon>
        <taxon>Micromonosporales</taxon>
        <taxon>Micromonosporaceae</taxon>
    </lineage>
</organism>
<proteinExistence type="predicted"/>
<dbReference type="EMBL" id="BLPF01000004">
    <property type="protein sequence ID" value="GFJ85804.1"/>
    <property type="molecule type" value="Genomic_DNA"/>
</dbReference>
<gene>
    <name evidence="1" type="ORF">Phou_099840</name>
</gene>
<accession>A0A6V8KPM7</accession>
<evidence type="ECO:0000313" key="2">
    <source>
        <dbReference type="Proteomes" id="UP000482800"/>
    </source>
</evidence>
<evidence type="ECO:0000313" key="1">
    <source>
        <dbReference type="EMBL" id="GFJ85804.1"/>
    </source>
</evidence>
<reference evidence="1 2" key="1">
    <citation type="submission" date="2020-03" db="EMBL/GenBank/DDBJ databases">
        <title>Whole genome shotgun sequence of Phytohabitans houttuyneae NBRC 108639.</title>
        <authorList>
            <person name="Komaki H."/>
            <person name="Tamura T."/>
        </authorList>
    </citation>
    <scope>NUCLEOTIDE SEQUENCE [LARGE SCALE GENOMIC DNA]</scope>
    <source>
        <strain evidence="1 2">NBRC 108639</strain>
    </source>
</reference>
<dbReference type="Proteomes" id="UP000482800">
    <property type="component" value="Unassembled WGS sequence"/>
</dbReference>
<name>A0A6V8KPM7_9ACTN</name>
<comment type="caution">
    <text evidence="1">The sequence shown here is derived from an EMBL/GenBank/DDBJ whole genome shotgun (WGS) entry which is preliminary data.</text>
</comment>
<dbReference type="AlphaFoldDB" id="A0A6V8KPM7"/>